<sequence length="465" mass="49950">MKFEAIQANTTACSGITRALGLALSALLALALAGCASWLDRSTPEQEKARRFESQLQLRVMRFADGYVDAVSRAAAKVEADATDSALRYRLVEFQIKQSTAAIQIAAGPNPNINAVDMVVLAALTHATVKQNLVPLIGATKAQPVIETFSRMETGAWSLVDFLTPAQLADLHRRLDAWAPDAASLDSVAFNRLADFAKASGLPADDQNAAGSILVLIGADPLAGMNPALQEVERSRILAERAIYYAERTPMLMDMQMRALSTAIANMPESRSLLSTSNRVGESAALLAETAAKMPDTFSKEREATIRQLLTALEQQQGAMKELLVEVRGSLDAGRGASDSIQGVLDRTDALMRRLKVGEPPPPGAVPGRPFDITEYTQTAIALGEATKQMQALVTMLDHDVPAATRLGDAMRGHAERLLDHLFKRVMQAFGMLFVGVLLIVLASRLFGAYLAQRTARIASGGKPT</sequence>
<dbReference type="PROSITE" id="PS51257">
    <property type="entry name" value="PROKAR_LIPOPROTEIN"/>
    <property type="match status" value="1"/>
</dbReference>
<gene>
    <name evidence="2" type="ORF">GGR36_001009</name>
</gene>
<feature type="transmembrane region" description="Helical" evidence="1">
    <location>
        <begin position="426"/>
        <end position="447"/>
    </location>
</feature>
<dbReference type="Proteomes" id="UP000561045">
    <property type="component" value="Unassembled WGS sequence"/>
</dbReference>
<evidence type="ECO:0000313" key="3">
    <source>
        <dbReference type="Proteomes" id="UP000561045"/>
    </source>
</evidence>
<comment type="caution">
    <text evidence="2">The sequence shown here is derived from an EMBL/GenBank/DDBJ whole genome shotgun (WGS) entry which is preliminary data.</text>
</comment>
<keyword evidence="1" id="KW-0812">Transmembrane</keyword>
<name>A0A840BDU4_9RHOO</name>
<evidence type="ECO:0000313" key="2">
    <source>
        <dbReference type="EMBL" id="MBB4011701.1"/>
    </source>
</evidence>
<accession>A0A840BDU4</accession>
<organism evidence="2 3">
    <name type="scientific">Niveibacterium umoris</name>
    <dbReference type="NCBI Taxonomy" id="1193620"/>
    <lineage>
        <taxon>Bacteria</taxon>
        <taxon>Pseudomonadati</taxon>
        <taxon>Pseudomonadota</taxon>
        <taxon>Betaproteobacteria</taxon>
        <taxon>Rhodocyclales</taxon>
        <taxon>Rhodocyclaceae</taxon>
        <taxon>Niveibacterium</taxon>
    </lineage>
</organism>
<reference evidence="2 3" key="1">
    <citation type="submission" date="2020-08" db="EMBL/GenBank/DDBJ databases">
        <title>Genomic Encyclopedia of Type Strains, Phase IV (KMG-IV): sequencing the most valuable type-strain genomes for metagenomic binning, comparative biology and taxonomic classification.</title>
        <authorList>
            <person name="Goeker M."/>
        </authorList>
    </citation>
    <scope>NUCLEOTIDE SEQUENCE [LARGE SCALE GENOMIC DNA]</scope>
    <source>
        <strain evidence="2 3">DSM 106739</strain>
    </source>
</reference>
<keyword evidence="1" id="KW-1133">Transmembrane helix</keyword>
<protein>
    <submittedName>
        <fullName evidence="2">Uncharacterized protein</fullName>
    </submittedName>
</protein>
<dbReference type="AlphaFoldDB" id="A0A840BDU4"/>
<dbReference type="RefSeq" id="WP_183632568.1">
    <property type="nucleotide sequence ID" value="NZ_BAABLE010000011.1"/>
</dbReference>
<evidence type="ECO:0000256" key="1">
    <source>
        <dbReference type="SAM" id="Phobius"/>
    </source>
</evidence>
<dbReference type="EMBL" id="JACIET010000001">
    <property type="protein sequence ID" value="MBB4011701.1"/>
    <property type="molecule type" value="Genomic_DNA"/>
</dbReference>
<keyword evidence="3" id="KW-1185">Reference proteome</keyword>
<proteinExistence type="predicted"/>
<keyword evidence="1" id="KW-0472">Membrane</keyword>